<dbReference type="Pfam" id="PF01753">
    <property type="entry name" value="zf-MYND"/>
    <property type="match status" value="1"/>
</dbReference>
<accession>A0A6G1L9G6</accession>
<feature type="compositionally biased region" description="Polar residues" evidence="5">
    <location>
        <begin position="407"/>
        <end position="434"/>
    </location>
</feature>
<evidence type="ECO:0000256" key="4">
    <source>
        <dbReference type="PROSITE-ProRule" id="PRU00134"/>
    </source>
</evidence>
<dbReference type="AlphaFoldDB" id="A0A6G1L9G6"/>
<dbReference type="Proteomes" id="UP000799436">
    <property type="component" value="Unassembled WGS sequence"/>
</dbReference>
<dbReference type="OrthoDB" id="437457at2759"/>
<keyword evidence="3" id="KW-0862">Zinc</keyword>
<dbReference type="EMBL" id="ML995839">
    <property type="protein sequence ID" value="KAF2768874.1"/>
    <property type="molecule type" value="Genomic_DNA"/>
</dbReference>
<feature type="compositionally biased region" description="Polar residues" evidence="5">
    <location>
        <begin position="442"/>
        <end position="453"/>
    </location>
</feature>
<feature type="domain" description="MYND-type" evidence="6">
    <location>
        <begin position="13"/>
        <end position="50"/>
    </location>
</feature>
<dbReference type="SUPFAM" id="SSF144232">
    <property type="entry name" value="HIT/MYND zinc finger-like"/>
    <property type="match status" value="1"/>
</dbReference>
<dbReference type="GO" id="GO:0008270">
    <property type="term" value="F:zinc ion binding"/>
    <property type="evidence" value="ECO:0007669"/>
    <property type="project" value="UniProtKB-KW"/>
</dbReference>
<evidence type="ECO:0000313" key="7">
    <source>
        <dbReference type="EMBL" id="KAF2768874.1"/>
    </source>
</evidence>
<keyword evidence="2 4" id="KW-0863">Zinc-finger</keyword>
<proteinExistence type="predicted"/>
<feature type="compositionally biased region" description="Low complexity" evidence="5">
    <location>
        <begin position="232"/>
        <end position="255"/>
    </location>
</feature>
<dbReference type="Gene3D" id="6.10.140.2220">
    <property type="match status" value="1"/>
</dbReference>
<protein>
    <recommendedName>
        <fullName evidence="6">MYND-type domain-containing protein</fullName>
    </recommendedName>
</protein>
<feature type="region of interest" description="Disordered" evidence="5">
    <location>
        <begin position="407"/>
        <end position="453"/>
    </location>
</feature>
<evidence type="ECO:0000256" key="2">
    <source>
        <dbReference type="ARBA" id="ARBA00022771"/>
    </source>
</evidence>
<name>A0A6G1L9G6_9PEZI</name>
<dbReference type="InterPro" id="IPR002893">
    <property type="entry name" value="Znf_MYND"/>
</dbReference>
<evidence type="ECO:0000259" key="6">
    <source>
        <dbReference type="PROSITE" id="PS50865"/>
    </source>
</evidence>
<evidence type="ECO:0000256" key="1">
    <source>
        <dbReference type="ARBA" id="ARBA00022723"/>
    </source>
</evidence>
<evidence type="ECO:0000256" key="3">
    <source>
        <dbReference type="ARBA" id="ARBA00022833"/>
    </source>
</evidence>
<evidence type="ECO:0000256" key="5">
    <source>
        <dbReference type="SAM" id="MobiDB-lite"/>
    </source>
</evidence>
<evidence type="ECO:0000313" key="8">
    <source>
        <dbReference type="Proteomes" id="UP000799436"/>
    </source>
</evidence>
<keyword evidence="8" id="KW-1185">Reference proteome</keyword>
<keyword evidence="1" id="KW-0479">Metal-binding</keyword>
<organism evidence="7 8">
    <name type="scientific">Teratosphaeria nubilosa</name>
    <dbReference type="NCBI Taxonomy" id="161662"/>
    <lineage>
        <taxon>Eukaryota</taxon>
        <taxon>Fungi</taxon>
        <taxon>Dikarya</taxon>
        <taxon>Ascomycota</taxon>
        <taxon>Pezizomycotina</taxon>
        <taxon>Dothideomycetes</taxon>
        <taxon>Dothideomycetidae</taxon>
        <taxon>Mycosphaerellales</taxon>
        <taxon>Teratosphaeriaceae</taxon>
        <taxon>Teratosphaeria</taxon>
    </lineage>
</organism>
<feature type="region of interest" description="Disordered" evidence="5">
    <location>
        <begin position="230"/>
        <end position="266"/>
    </location>
</feature>
<dbReference type="PROSITE" id="PS50865">
    <property type="entry name" value="ZF_MYND_2"/>
    <property type="match status" value="1"/>
</dbReference>
<gene>
    <name evidence="7" type="ORF">EJ03DRAFT_109779</name>
</gene>
<reference evidence="7" key="1">
    <citation type="journal article" date="2020" name="Stud. Mycol.">
        <title>101 Dothideomycetes genomes: a test case for predicting lifestyles and emergence of pathogens.</title>
        <authorList>
            <person name="Haridas S."/>
            <person name="Albert R."/>
            <person name="Binder M."/>
            <person name="Bloem J."/>
            <person name="Labutti K."/>
            <person name="Salamov A."/>
            <person name="Andreopoulos B."/>
            <person name="Baker S."/>
            <person name="Barry K."/>
            <person name="Bills G."/>
            <person name="Bluhm B."/>
            <person name="Cannon C."/>
            <person name="Castanera R."/>
            <person name="Culley D."/>
            <person name="Daum C."/>
            <person name="Ezra D."/>
            <person name="Gonzalez J."/>
            <person name="Henrissat B."/>
            <person name="Kuo A."/>
            <person name="Liang C."/>
            <person name="Lipzen A."/>
            <person name="Lutzoni F."/>
            <person name="Magnuson J."/>
            <person name="Mondo S."/>
            <person name="Nolan M."/>
            <person name="Ohm R."/>
            <person name="Pangilinan J."/>
            <person name="Park H.-J."/>
            <person name="Ramirez L."/>
            <person name="Alfaro M."/>
            <person name="Sun H."/>
            <person name="Tritt A."/>
            <person name="Yoshinaga Y."/>
            <person name="Zwiers L.-H."/>
            <person name="Turgeon B."/>
            <person name="Goodwin S."/>
            <person name="Spatafora J."/>
            <person name="Crous P."/>
            <person name="Grigoriev I."/>
        </authorList>
    </citation>
    <scope>NUCLEOTIDE SEQUENCE</scope>
    <source>
        <strain evidence="7">CBS 116005</strain>
    </source>
</reference>
<sequence>MEIRGRMLAPMGRFNCRSKDDGHSCGLCKSAFWCSSKCQREDWATHMIACEESRRPKPPRPSIPDVWLVYVTPPPNAFGSILLENWHNKSPDWRDIPLAHAVGFPLCYAPFDPTEANSKDAPHNRILSIFHTCFDTDSADLFRSPDTLRGIVCFGRSDGKSLMGRHLTLLQMFITGAVEWVQQSPTKGEAHRRLERTFRKETFQKFWVEVRRMEGWWGIDGPFDDEMEAADSVPQQLTPSSPSPSKQQTSASQQTQPPPMQSRNKQPDMMHAAAMNTFDEQGRMLQRLPPGPPYGSLLEQLQFAPLDTFSPALLETSISAMSGAMVDTFDYYQDFALQPAFQGLTGDPSLDQPACPDIISLDLSQQSPGVVGSDTCNFFGQQGYVPQQHFLRPSACPWLDQFATANTVPPGFSPQSTDSMDNSSGTSSHQQGQPDTIPHGLSPQSKDSMGTFFGSTFHQQPQHCDYLHDFLDPAQAMEEASRKEGVDEVPWLAMDDEFVWEPFELSLEFG</sequence>